<protein>
    <recommendedName>
        <fullName evidence="9">Ribokinase</fullName>
        <shortName evidence="9">RK</shortName>
        <ecNumber evidence="9">2.7.1.15</ecNumber>
    </recommendedName>
</protein>
<proteinExistence type="inferred from homology"/>
<comment type="catalytic activity">
    <reaction evidence="9">
        <text>D-ribose + ATP = D-ribose 5-phosphate + ADP + H(+)</text>
        <dbReference type="Rhea" id="RHEA:13697"/>
        <dbReference type="ChEBI" id="CHEBI:15378"/>
        <dbReference type="ChEBI" id="CHEBI:30616"/>
        <dbReference type="ChEBI" id="CHEBI:47013"/>
        <dbReference type="ChEBI" id="CHEBI:78346"/>
        <dbReference type="ChEBI" id="CHEBI:456216"/>
        <dbReference type="EC" id="2.7.1.15"/>
    </reaction>
</comment>
<evidence type="ECO:0000256" key="6">
    <source>
        <dbReference type="ARBA" id="ARBA00022842"/>
    </source>
</evidence>
<dbReference type="SUPFAM" id="SSF53613">
    <property type="entry name" value="Ribokinase-like"/>
    <property type="match status" value="1"/>
</dbReference>
<evidence type="ECO:0000256" key="3">
    <source>
        <dbReference type="ARBA" id="ARBA00022741"/>
    </source>
</evidence>
<sequence>MVTAQEHSRIKDLLGRIVSGTRRVCVMGSANVDYTVTTEELPLPGQTVNGGPLQILPGGKSANQAASAGRIGARVSMLGMVGQDDNADFLLRKLSEAHVDTSHMGSAPGPSGSTVITVDSHGENTIVYSAGSNAQVSPDYVQANQSVLQEAAVLGLCLESPLEAVMASATICHNRGIPVLLNDSPFLADLPRELIGQTDILLVNEHELADLLRIEPELVAVDEQVADGFGRFHDQWEQIRSSLAAFGYQTAIVTLGSHGAVVLNGSQATYIRPVHVQAVDTTGCGDSFMGTILSGIAAGLSLTDSAYLASYVAAYAATGIGAQASYGSSQQILNFYFPVTEKS</sequence>
<feature type="binding site" evidence="9">
    <location>
        <begin position="285"/>
        <end position="286"/>
    </location>
    <ligand>
        <name>ATP</name>
        <dbReference type="ChEBI" id="CHEBI:30616"/>
    </ligand>
</feature>
<feature type="domain" description="Carbohydrate kinase PfkB" evidence="10">
    <location>
        <begin position="22"/>
        <end position="325"/>
    </location>
</feature>
<feature type="binding site" evidence="9">
    <location>
        <position position="204"/>
    </location>
    <ligand>
        <name>ATP</name>
        <dbReference type="ChEBI" id="CHEBI:30616"/>
    </ligand>
</feature>
<dbReference type="Pfam" id="PF00294">
    <property type="entry name" value="PfkB"/>
    <property type="match status" value="1"/>
</dbReference>
<dbReference type="Proteomes" id="UP000005777">
    <property type="component" value="Unassembled WGS sequence"/>
</dbReference>
<feature type="binding site" evidence="9">
    <location>
        <position position="286"/>
    </location>
    <ligand>
        <name>substrate</name>
    </ligand>
</feature>
<keyword evidence="7 9" id="KW-0630">Potassium</keyword>
<dbReference type="AlphaFoldDB" id="W5IHE5"/>
<evidence type="ECO:0000256" key="2">
    <source>
        <dbReference type="ARBA" id="ARBA00022723"/>
    </source>
</evidence>
<dbReference type="PANTHER" id="PTHR10584">
    <property type="entry name" value="SUGAR KINASE"/>
    <property type="match status" value="1"/>
</dbReference>
<dbReference type="Gene3D" id="3.40.1190.20">
    <property type="match status" value="1"/>
</dbReference>
<organism evidence="11 12">
    <name type="scientific">Scardovia inopinata F0304</name>
    <dbReference type="NCBI Taxonomy" id="641146"/>
    <lineage>
        <taxon>Bacteria</taxon>
        <taxon>Bacillati</taxon>
        <taxon>Actinomycetota</taxon>
        <taxon>Actinomycetes</taxon>
        <taxon>Bifidobacteriales</taxon>
        <taxon>Bifidobacteriaceae</taxon>
        <taxon>Scardovia</taxon>
    </lineage>
</organism>
<evidence type="ECO:0000256" key="4">
    <source>
        <dbReference type="ARBA" id="ARBA00022777"/>
    </source>
</evidence>
<comment type="pathway">
    <text evidence="9">Carbohydrate metabolism; D-ribose degradation; D-ribose 5-phosphate from beta-D-ribopyranose: step 2/2.</text>
</comment>
<keyword evidence="5 9" id="KW-0067">ATP-binding</keyword>
<comment type="caution">
    <text evidence="9">Lacks conserved residue(s) required for the propagation of feature annotation.</text>
</comment>
<evidence type="ECO:0000256" key="7">
    <source>
        <dbReference type="ARBA" id="ARBA00022958"/>
    </source>
</evidence>
<dbReference type="InterPro" id="IPR002139">
    <property type="entry name" value="Ribo/fructo_kinase"/>
</dbReference>
<comment type="similarity">
    <text evidence="9">Belongs to the carbohydrate kinase PfkB family. Ribokinase subfamily.</text>
</comment>
<gene>
    <name evidence="9" type="primary">rbsK</name>
    <name evidence="11" type="ORF">HMPREF9020_01311</name>
</gene>
<feature type="binding site" evidence="9">
    <location>
        <position position="321"/>
    </location>
    <ligand>
        <name>K(+)</name>
        <dbReference type="ChEBI" id="CHEBI:29103"/>
    </ligand>
</feature>
<dbReference type="RefSeq" id="WP_006293702.1">
    <property type="nucleotide sequence ID" value="NZ_GG770226.1"/>
</dbReference>
<evidence type="ECO:0000313" key="11">
    <source>
        <dbReference type="EMBL" id="EFG26229.1"/>
    </source>
</evidence>
<keyword evidence="9" id="KW-0963">Cytoplasm</keyword>
<dbReference type="eggNOG" id="COG0524">
    <property type="taxonomic scope" value="Bacteria"/>
</dbReference>
<dbReference type="HAMAP" id="MF_01987">
    <property type="entry name" value="Ribokinase"/>
    <property type="match status" value="1"/>
</dbReference>
<dbReference type="HOGENOM" id="CLU_027634_2_1_11"/>
<feature type="binding site" evidence="9">
    <location>
        <position position="159"/>
    </location>
    <ligand>
        <name>substrate</name>
    </ligand>
</feature>
<dbReference type="EC" id="2.7.1.15" evidence="9"/>
<keyword evidence="8 9" id="KW-0119">Carbohydrate metabolism</keyword>
<feature type="binding site" evidence="9">
    <location>
        <begin position="254"/>
        <end position="259"/>
    </location>
    <ligand>
        <name>ATP</name>
        <dbReference type="ChEBI" id="CHEBI:30616"/>
    </ligand>
</feature>
<dbReference type="GO" id="GO:0019303">
    <property type="term" value="P:D-ribose catabolic process"/>
    <property type="evidence" value="ECO:0007669"/>
    <property type="project" value="UniProtKB-UniRule"/>
</dbReference>
<dbReference type="GO" id="GO:0005524">
    <property type="term" value="F:ATP binding"/>
    <property type="evidence" value="ECO:0007669"/>
    <property type="project" value="UniProtKB-UniRule"/>
</dbReference>
<feature type="binding site" evidence="9">
    <location>
        <position position="316"/>
    </location>
    <ligand>
        <name>K(+)</name>
        <dbReference type="ChEBI" id="CHEBI:29103"/>
    </ligand>
</feature>
<dbReference type="EMBL" id="ADCX01000012">
    <property type="protein sequence ID" value="EFG26229.1"/>
    <property type="molecule type" value="Genomic_DNA"/>
</dbReference>
<evidence type="ECO:0000256" key="8">
    <source>
        <dbReference type="ARBA" id="ARBA00023277"/>
    </source>
</evidence>
<dbReference type="InterPro" id="IPR011877">
    <property type="entry name" value="Ribokinase"/>
</dbReference>
<name>W5IHE5_SCAIO</name>
<comment type="cofactor">
    <cofactor evidence="9">
        <name>Mg(2+)</name>
        <dbReference type="ChEBI" id="CHEBI:18420"/>
    </cofactor>
    <text evidence="9">Requires a divalent cation, most likely magnesium in vivo, as an electrophilic catalyst to aid phosphoryl group transfer. It is the chelate of the metal and the nucleotide that is the actual substrate.</text>
</comment>
<dbReference type="UniPathway" id="UPA00916">
    <property type="reaction ID" value="UER00889"/>
</dbReference>
<keyword evidence="2 9" id="KW-0479">Metal-binding</keyword>
<feature type="binding site" evidence="9">
    <location>
        <begin position="31"/>
        <end position="33"/>
    </location>
    <ligand>
        <name>substrate</name>
    </ligand>
</feature>
<dbReference type="GO" id="GO:0046872">
    <property type="term" value="F:metal ion binding"/>
    <property type="evidence" value="ECO:0007669"/>
    <property type="project" value="UniProtKB-KW"/>
</dbReference>
<evidence type="ECO:0000259" key="10">
    <source>
        <dbReference type="Pfam" id="PF00294"/>
    </source>
</evidence>
<reference evidence="11 12" key="1">
    <citation type="submission" date="2012-01" db="EMBL/GenBank/DDBJ databases">
        <title>The Genome Sequence of Scardovia inopinata F0304.</title>
        <authorList>
            <consortium name="The Broad Institute Genome Sequencing Platform"/>
            <person name="Ward D."/>
            <person name="Earl A."/>
            <person name="Feldgarden M."/>
            <person name="Gevers D."/>
            <person name="Young S."/>
            <person name="Zeng Q."/>
            <person name="Koehrsen M."/>
            <person name="Alvarado L."/>
            <person name="Berlin A.M."/>
            <person name="Borenstein D."/>
            <person name="Chapman S.B."/>
            <person name="Chen Z."/>
            <person name="Engels R."/>
            <person name="Freedman E."/>
            <person name="Gellesch M."/>
            <person name="Goldberg J."/>
            <person name="Griggs A."/>
            <person name="Gujja S."/>
            <person name="Heilman E.R."/>
            <person name="Heiman D.I."/>
            <person name="Hepburn T.A."/>
            <person name="Howarth C."/>
            <person name="Jen D."/>
            <person name="Larson L."/>
            <person name="Mehta T."/>
            <person name="Park D."/>
            <person name="Pearson M."/>
            <person name="Richards J."/>
            <person name="Roberts A."/>
            <person name="Saif S."/>
            <person name="Shea T.D."/>
            <person name="Shenoy N."/>
            <person name="Sisk P."/>
            <person name="Stolte C."/>
            <person name="Sykes S.N."/>
            <person name="Walk T."/>
            <person name="White J."/>
            <person name="Yandava C."/>
            <person name="Izard J."/>
            <person name="Baranova O.V."/>
            <person name="Blanton J.M."/>
            <person name="Tanner A.C."/>
            <person name="Dewhirst F."/>
            <person name="Haas B."/>
            <person name="Nusbaum C."/>
            <person name="Birren B."/>
        </authorList>
    </citation>
    <scope>NUCLEOTIDE SEQUENCE [LARGE SCALE GENOMIC DNA]</scope>
    <source>
        <strain evidence="11 12">F0304</strain>
    </source>
</reference>
<comment type="caution">
    <text evidence="11">The sequence shown here is derived from an EMBL/GenBank/DDBJ whole genome shotgun (WGS) entry which is preliminary data.</text>
</comment>
<comment type="subcellular location">
    <subcellularLocation>
        <location evidence="9">Cytoplasm</location>
    </subcellularLocation>
</comment>
<comment type="activity regulation">
    <text evidence="9">Activated by a monovalent cation that binds near, but not in, the active site. The most likely occupant of the site in vivo is potassium. Ion binding induces a conformational change that may alter substrate affinity.</text>
</comment>
<dbReference type="GO" id="GO:0005829">
    <property type="term" value="C:cytosol"/>
    <property type="evidence" value="ECO:0007669"/>
    <property type="project" value="TreeGrafter"/>
</dbReference>
<evidence type="ECO:0000256" key="9">
    <source>
        <dbReference type="HAMAP-Rule" id="MF_01987"/>
    </source>
</evidence>
<feature type="binding site" evidence="9">
    <location>
        <begin position="59"/>
        <end position="63"/>
    </location>
    <ligand>
        <name>substrate</name>
    </ligand>
</feature>
<feature type="binding site" evidence="9">
    <location>
        <position position="319"/>
    </location>
    <ligand>
        <name>K(+)</name>
        <dbReference type="ChEBI" id="CHEBI:29103"/>
    </ligand>
</feature>
<evidence type="ECO:0000256" key="1">
    <source>
        <dbReference type="ARBA" id="ARBA00022679"/>
    </source>
</evidence>
<evidence type="ECO:0000256" key="5">
    <source>
        <dbReference type="ARBA" id="ARBA00022840"/>
    </source>
</evidence>
<evidence type="ECO:0000313" key="12">
    <source>
        <dbReference type="Proteomes" id="UP000005777"/>
    </source>
</evidence>
<feature type="binding site" evidence="9">
    <location>
        <position position="282"/>
    </location>
    <ligand>
        <name>K(+)</name>
        <dbReference type="ChEBI" id="CHEBI:29103"/>
    </ligand>
</feature>
<accession>W5IHE5</accession>
<dbReference type="CDD" id="cd01174">
    <property type="entry name" value="ribokinase"/>
    <property type="match status" value="1"/>
</dbReference>
<keyword evidence="3 9" id="KW-0547">Nucleotide-binding</keyword>
<dbReference type="GO" id="GO:0004747">
    <property type="term" value="F:ribokinase activity"/>
    <property type="evidence" value="ECO:0007669"/>
    <property type="project" value="UniProtKB-UniRule"/>
</dbReference>
<comment type="function">
    <text evidence="9">Catalyzes the phosphorylation of ribose at O-5 in a reaction requiring ATP and magnesium. The resulting D-ribose-5-phosphate can then be used either for sythesis of nucleotides, histidine, and tryptophan, or as a component of the pentose phosphate pathway.</text>
</comment>
<keyword evidence="6 9" id="KW-0460">Magnesium</keyword>
<keyword evidence="1 9" id="KW-0808">Transferase</keyword>
<keyword evidence="12" id="KW-1185">Reference proteome</keyword>
<dbReference type="InterPro" id="IPR011611">
    <property type="entry name" value="PfkB_dom"/>
</dbReference>
<dbReference type="InterPro" id="IPR029056">
    <property type="entry name" value="Ribokinase-like"/>
</dbReference>
<feature type="binding site" evidence="9">
    <location>
        <position position="325"/>
    </location>
    <ligand>
        <name>K(+)</name>
        <dbReference type="ChEBI" id="CHEBI:29103"/>
    </ligand>
</feature>
<keyword evidence="4 9" id="KW-0418">Kinase</keyword>
<feature type="binding site" evidence="9">
    <location>
        <position position="280"/>
    </location>
    <ligand>
        <name>K(+)</name>
        <dbReference type="ChEBI" id="CHEBI:29103"/>
    </ligand>
</feature>
<comment type="subunit">
    <text evidence="9">Homodimer.</text>
</comment>
<dbReference type="PANTHER" id="PTHR10584:SF166">
    <property type="entry name" value="RIBOKINASE"/>
    <property type="match status" value="1"/>
</dbReference>
<dbReference type="PRINTS" id="PR00990">
    <property type="entry name" value="RIBOKINASE"/>
</dbReference>
<feature type="active site" description="Proton acceptor" evidence="9">
    <location>
        <position position="286"/>
    </location>
</feature>